<feature type="transmembrane region" description="Helical" evidence="1">
    <location>
        <begin position="101"/>
        <end position="121"/>
    </location>
</feature>
<accession>A0A023BPP0</accession>
<keyword evidence="1" id="KW-0812">Transmembrane</keyword>
<feature type="transmembrane region" description="Helical" evidence="1">
    <location>
        <begin position="312"/>
        <end position="333"/>
    </location>
</feature>
<protein>
    <recommendedName>
        <fullName evidence="4">Cytochrome oxidase subunit I profile domain-containing protein</fullName>
    </recommendedName>
</protein>
<evidence type="ECO:0000256" key="1">
    <source>
        <dbReference type="SAM" id="Phobius"/>
    </source>
</evidence>
<feature type="transmembrane region" description="Helical" evidence="1">
    <location>
        <begin position="141"/>
        <end position="161"/>
    </location>
</feature>
<feature type="transmembrane region" description="Helical" evidence="1">
    <location>
        <begin position="345"/>
        <end position="368"/>
    </location>
</feature>
<evidence type="ECO:0000313" key="2">
    <source>
        <dbReference type="EMBL" id="EZH71914.1"/>
    </source>
</evidence>
<keyword evidence="3" id="KW-1185">Reference proteome</keyword>
<evidence type="ECO:0008006" key="4">
    <source>
        <dbReference type="Google" id="ProtNLM"/>
    </source>
</evidence>
<feature type="transmembrane region" description="Helical" evidence="1">
    <location>
        <begin position="173"/>
        <end position="196"/>
    </location>
</feature>
<dbReference type="Proteomes" id="UP000023541">
    <property type="component" value="Unassembled WGS sequence"/>
</dbReference>
<feature type="transmembrane region" description="Helical" evidence="1">
    <location>
        <begin position="374"/>
        <end position="394"/>
    </location>
</feature>
<feature type="transmembrane region" description="Helical" evidence="1">
    <location>
        <begin position="12"/>
        <end position="31"/>
    </location>
</feature>
<organism evidence="2 3">
    <name type="scientific">Aquimarina atlantica</name>
    <dbReference type="NCBI Taxonomy" id="1317122"/>
    <lineage>
        <taxon>Bacteria</taxon>
        <taxon>Pseudomonadati</taxon>
        <taxon>Bacteroidota</taxon>
        <taxon>Flavobacteriia</taxon>
        <taxon>Flavobacteriales</taxon>
        <taxon>Flavobacteriaceae</taxon>
        <taxon>Aquimarina</taxon>
    </lineage>
</organism>
<sequence>MINSKRDTMISLAFFLLAAALGVFLRLLYVFDISVDYRYFVHTHSHIALLGWVYIGLTTLVYKLYLEKCNVTKKYRNIFWFTQLTLLGMLFSFPFQGYALFSITFSTLFLFASYWFTWFFIKNVSEKFKNTKSYKCIKASLWYMIISSIGPWALGAIMSTLGADSIWYRLAIYFYLHFQYNGWMILALFGVLIFILEDQEVSISNDSFNSFFWAINLGIILSFFLSVLWTKPASIYYILGGVGSLLQCIAFLIFIKLLVKSRMVLSTVFSGFQKKLLRTVGILLLIKFLLQIASAFPYVANLATTIIDFTIAYLHWTFLGVVSISLFVFLDYFKLIKIPKKGYYIYLFGFALTELLIFYKGAVIWLDFIFFEQYFIALSIASVVILIGISYLFIANLRRGVKHDFKNRDILS</sequence>
<feature type="transmembrane region" description="Helical" evidence="1">
    <location>
        <begin position="43"/>
        <end position="66"/>
    </location>
</feature>
<dbReference type="OrthoDB" id="2827525at2"/>
<gene>
    <name evidence="2" type="ORF">ATO12_04665</name>
</gene>
<evidence type="ECO:0000313" key="3">
    <source>
        <dbReference type="Proteomes" id="UP000023541"/>
    </source>
</evidence>
<keyword evidence="1" id="KW-1133">Transmembrane helix</keyword>
<dbReference type="eggNOG" id="COG2010">
    <property type="taxonomic scope" value="Bacteria"/>
</dbReference>
<dbReference type="RefSeq" id="WP_034246091.1">
    <property type="nucleotide sequence ID" value="NZ_AQRA01000010.1"/>
</dbReference>
<dbReference type="EMBL" id="AQRA01000010">
    <property type="protein sequence ID" value="EZH71914.1"/>
    <property type="molecule type" value="Genomic_DNA"/>
</dbReference>
<dbReference type="AlphaFoldDB" id="A0A023BPP0"/>
<keyword evidence="1" id="KW-0472">Membrane</keyword>
<name>A0A023BPP0_9FLAO</name>
<feature type="transmembrane region" description="Helical" evidence="1">
    <location>
        <begin position="235"/>
        <end position="259"/>
    </location>
</feature>
<comment type="caution">
    <text evidence="2">The sequence shown here is derived from an EMBL/GenBank/DDBJ whole genome shotgun (WGS) entry which is preliminary data.</text>
</comment>
<proteinExistence type="predicted"/>
<dbReference type="STRING" id="1317122.ATO12_04665"/>
<feature type="transmembrane region" description="Helical" evidence="1">
    <location>
        <begin position="208"/>
        <end position="229"/>
    </location>
</feature>
<reference evidence="2 3" key="1">
    <citation type="submission" date="2014-04" db="EMBL/GenBank/DDBJ databases">
        <title>Aquimarina sp. 22II-S11-z7 Genome Sequencing.</title>
        <authorList>
            <person name="Lai Q."/>
        </authorList>
    </citation>
    <scope>NUCLEOTIDE SEQUENCE [LARGE SCALE GENOMIC DNA]</scope>
    <source>
        <strain evidence="2 3">22II-S11-z7</strain>
    </source>
</reference>
<feature type="transmembrane region" description="Helical" evidence="1">
    <location>
        <begin position="280"/>
        <end position="300"/>
    </location>
</feature>
<feature type="transmembrane region" description="Helical" evidence="1">
    <location>
        <begin position="78"/>
        <end position="95"/>
    </location>
</feature>